<dbReference type="Proteomes" id="UP000800082">
    <property type="component" value="Unassembled WGS sequence"/>
</dbReference>
<dbReference type="OrthoDB" id="341259at2759"/>
<proteinExistence type="predicted"/>
<dbReference type="PROSITE" id="PS50088">
    <property type="entry name" value="ANK_REPEAT"/>
    <property type="match status" value="2"/>
</dbReference>
<keyword evidence="2 3" id="KW-0040">ANK repeat</keyword>
<evidence type="ECO:0000256" key="1">
    <source>
        <dbReference type="ARBA" id="ARBA00022737"/>
    </source>
</evidence>
<sequence>MIGTGAVARAGDGGCTALHHAACRGHHTSVELLLEHDAALLNTRTTDGSLALCLAGQALVVTSLVRVGANVAIVDHNSYNGLHLTARGRFSDIVDILLLHGADPHKKGSPDGNTIAVDLELSPAVKHLLRFSLDVDFKDARGYMCQTPLYMAAERGVTSIVDLLLKHGTNISLADEQGNTLL</sequence>
<dbReference type="SMART" id="SM00248">
    <property type="entry name" value="ANK"/>
    <property type="match status" value="3"/>
</dbReference>
<evidence type="ECO:0000256" key="3">
    <source>
        <dbReference type="PROSITE-ProRule" id="PRU00023"/>
    </source>
</evidence>
<dbReference type="EMBL" id="ML979060">
    <property type="protein sequence ID" value="KAF1922176.1"/>
    <property type="molecule type" value="Genomic_DNA"/>
</dbReference>
<reference evidence="4" key="1">
    <citation type="journal article" date="2020" name="Stud. Mycol.">
        <title>101 Dothideomycetes genomes: a test case for predicting lifestyles and emergence of pathogens.</title>
        <authorList>
            <person name="Haridas S."/>
            <person name="Albert R."/>
            <person name="Binder M."/>
            <person name="Bloem J."/>
            <person name="Labutti K."/>
            <person name="Salamov A."/>
            <person name="Andreopoulos B."/>
            <person name="Baker S."/>
            <person name="Barry K."/>
            <person name="Bills G."/>
            <person name="Bluhm B."/>
            <person name="Cannon C."/>
            <person name="Castanera R."/>
            <person name="Culley D."/>
            <person name="Daum C."/>
            <person name="Ezra D."/>
            <person name="Gonzalez J."/>
            <person name="Henrissat B."/>
            <person name="Kuo A."/>
            <person name="Liang C."/>
            <person name="Lipzen A."/>
            <person name="Lutzoni F."/>
            <person name="Magnuson J."/>
            <person name="Mondo S."/>
            <person name="Nolan M."/>
            <person name="Ohm R."/>
            <person name="Pangilinan J."/>
            <person name="Park H.-J."/>
            <person name="Ramirez L."/>
            <person name="Alfaro M."/>
            <person name="Sun H."/>
            <person name="Tritt A."/>
            <person name="Yoshinaga Y."/>
            <person name="Zwiers L.-H."/>
            <person name="Turgeon B."/>
            <person name="Goodwin S."/>
            <person name="Spatafora J."/>
            <person name="Crous P."/>
            <person name="Grigoriev I."/>
        </authorList>
    </citation>
    <scope>NUCLEOTIDE SEQUENCE</scope>
    <source>
        <strain evidence="4">CBS 183.55</strain>
    </source>
</reference>
<dbReference type="PROSITE" id="PS50297">
    <property type="entry name" value="ANK_REP_REGION"/>
    <property type="match status" value="2"/>
</dbReference>
<dbReference type="SUPFAM" id="SSF48403">
    <property type="entry name" value="Ankyrin repeat"/>
    <property type="match status" value="1"/>
</dbReference>
<evidence type="ECO:0000313" key="4">
    <source>
        <dbReference type="EMBL" id="KAF1922176.1"/>
    </source>
</evidence>
<dbReference type="PANTHER" id="PTHR24198">
    <property type="entry name" value="ANKYRIN REPEAT AND PROTEIN KINASE DOMAIN-CONTAINING PROTEIN"/>
    <property type="match status" value="1"/>
</dbReference>
<accession>A0A6A5R625</accession>
<dbReference type="RefSeq" id="XP_033442430.1">
    <property type="nucleotide sequence ID" value="XM_033587160.1"/>
</dbReference>
<dbReference type="Pfam" id="PF12796">
    <property type="entry name" value="Ank_2"/>
    <property type="match status" value="2"/>
</dbReference>
<evidence type="ECO:0000256" key="2">
    <source>
        <dbReference type="ARBA" id="ARBA00023043"/>
    </source>
</evidence>
<dbReference type="PRINTS" id="PR01415">
    <property type="entry name" value="ANKYRIN"/>
</dbReference>
<dbReference type="InterPro" id="IPR036770">
    <property type="entry name" value="Ankyrin_rpt-contain_sf"/>
</dbReference>
<feature type="repeat" description="ANK" evidence="3">
    <location>
        <begin position="144"/>
        <end position="176"/>
    </location>
</feature>
<dbReference type="PANTHER" id="PTHR24198:SF165">
    <property type="entry name" value="ANKYRIN REPEAT-CONTAINING PROTEIN-RELATED"/>
    <property type="match status" value="1"/>
</dbReference>
<feature type="repeat" description="ANK" evidence="3">
    <location>
        <begin position="13"/>
        <end position="38"/>
    </location>
</feature>
<protein>
    <submittedName>
        <fullName evidence="4">Ankyrin</fullName>
    </submittedName>
</protein>
<keyword evidence="5" id="KW-1185">Reference proteome</keyword>
<dbReference type="AlphaFoldDB" id="A0A6A5R625"/>
<dbReference type="InterPro" id="IPR002110">
    <property type="entry name" value="Ankyrin_rpt"/>
</dbReference>
<keyword evidence="1" id="KW-0677">Repeat</keyword>
<dbReference type="GeneID" id="54344806"/>
<evidence type="ECO:0000313" key="5">
    <source>
        <dbReference type="Proteomes" id="UP000800082"/>
    </source>
</evidence>
<name>A0A6A5R625_9PLEO</name>
<organism evidence="4 5">
    <name type="scientific">Didymella exigua CBS 183.55</name>
    <dbReference type="NCBI Taxonomy" id="1150837"/>
    <lineage>
        <taxon>Eukaryota</taxon>
        <taxon>Fungi</taxon>
        <taxon>Dikarya</taxon>
        <taxon>Ascomycota</taxon>
        <taxon>Pezizomycotina</taxon>
        <taxon>Dothideomycetes</taxon>
        <taxon>Pleosporomycetidae</taxon>
        <taxon>Pleosporales</taxon>
        <taxon>Pleosporineae</taxon>
        <taxon>Didymellaceae</taxon>
        <taxon>Didymella</taxon>
    </lineage>
</organism>
<dbReference type="Gene3D" id="1.25.40.20">
    <property type="entry name" value="Ankyrin repeat-containing domain"/>
    <property type="match status" value="2"/>
</dbReference>
<gene>
    <name evidence="4" type="ORF">M421DRAFT_10761</name>
</gene>